<dbReference type="RefSeq" id="XP_068351992.1">
    <property type="nucleotide sequence ID" value="XM_068490405.1"/>
</dbReference>
<dbReference type="Proteomes" id="UP000179807">
    <property type="component" value="Unassembled WGS sequence"/>
</dbReference>
<sequence>MTVPQIFTDFAKNIPVSVEALAATDEEVSKRETPEYQNARRHLIDQIFSKETLSKTIIEKTNFVVLLRNLPEVNGSRDAHNFAWFAGHYRWDDLVSKTLDIQISNESGVPYAIYLVPTIGQSDQLSIRHELTYNAFISPAGQVPFNHLVRRHQREPEENVDEELFSKSDICTFPTLESLNLNWEKLMDFTNEHFEIEQPIEVYILKPTQSFITSFKRNYESSPDTLEEWYATVVLNFLPLIPYPAPNGQFSKLPLVLIDPIETTPPCYNRLISLVDKINDQFSTRLFNERIRAIKGVIKYWQFDPNSISEELVLFANNNNSIPERSPEFNKLFFDHLSTTKYFIIDEIFGNYMKIKRSSDDYEMYKDAPAEIEEEIEAYDNKVNFMLTHVQESVRNEFLPIFQQLKQEAEFWFDRKNLAQIYGEFKVAITKAMTEMLQTPSMLEYIQISKQENEKRPKWLEQYYDISGTPLVYCMWPTIYQNNAGVLHQGDKDPVLVSVEECILKNVSTNSTLPEVRGKPIPPKTI</sequence>
<dbReference type="GeneID" id="94825109"/>
<comment type="caution">
    <text evidence="1">The sequence shown here is derived from an EMBL/GenBank/DDBJ whole genome shotgun (WGS) entry which is preliminary data.</text>
</comment>
<protein>
    <submittedName>
        <fullName evidence="1">Uncharacterized protein</fullName>
    </submittedName>
</protein>
<keyword evidence="2" id="KW-1185">Reference proteome</keyword>
<gene>
    <name evidence="1" type="ORF">TRFO_01940</name>
</gene>
<proteinExistence type="predicted"/>
<reference evidence="1" key="1">
    <citation type="submission" date="2016-10" db="EMBL/GenBank/DDBJ databases">
        <authorList>
            <person name="Benchimol M."/>
            <person name="Almeida L.G."/>
            <person name="Vasconcelos A.T."/>
            <person name="Perreira-Neves A."/>
            <person name="Rosa I.A."/>
            <person name="Tasca T."/>
            <person name="Bogo M.R."/>
            <person name="de Souza W."/>
        </authorList>
    </citation>
    <scope>NUCLEOTIDE SEQUENCE [LARGE SCALE GENOMIC DNA]</scope>
    <source>
        <strain evidence="1">K</strain>
    </source>
</reference>
<dbReference type="AlphaFoldDB" id="A0A1J4JKD1"/>
<dbReference type="EMBL" id="MLAK01001037">
    <property type="protein sequence ID" value="OHS98855.1"/>
    <property type="molecule type" value="Genomic_DNA"/>
</dbReference>
<accession>A0A1J4JKD1</accession>
<evidence type="ECO:0000313" key="1">
    <source>
        <dbReference type="EMBL" id="OHS98855.1"/>
    </source>
</evidence>
<name>A0A1J4JKD1_9EUKA</name>
<evidence type="ECO:0000313" key="2">
    <source>
        <dbReference type="Proteomes" id="UP000179807"/>
    </source>
</evidence>
<dbReference type="OrthoDB" id="10264092at2759"/>
<dbReference type="VEuPathDB" id="TrichDB:TRFO_01940"/>
<organism evidence="1 2">
    <name type="scientific">Tritrichomonas foetus</name>
    <dbReference type="NCBI Taxonomy" id="1144522"/>
    <lineage>
        <taxon>Eukaryota</taxon>
        <taxon>Metamonada</taxon>
        <taxon>Parabasalia</taxon>
        <taxon>Tritrichomonadida</taxon>
        <taxon>Tritrichomonadidae</taxon>
        <taxon>Tritrichomonas</taxon>
    </lineage>
</organism>